<keyword evidence="6" id="KW-1185">Reference proteome</keyword>
<feature type="binding site" evidence="3">
    <location>
        <position position="105"/>
    </location>
    <ligand>
        <name>substrate</name>
    </ligand>
</feature>
<evidence type="ECO:0000256" key="2">
    <source>
        <dbReference type="ARBA" id="ARBA00022679"/>
    </source>
</evidence>
<dbReference type="SMART" id="SM00642">
    <property type="entry name" value="Aamy"/>
    <property type="match status" value="1"/>
</dbReference>
<feature type="binding site" evidence="3">
    <location>
        <position position="143"/>
    </location>
    <ligand>
        <name>substrate</name>
    </ligand>
</feature>
<sequence length="582" mass="66452">MQQADYLEAFKTTAAQRIKRIYPAEQAKRFLSQLFQELEEGLPASQQEHHCRLWSEQDIILISYGDSLCSEQCSPLQTLCTFLEQHLRGLISVVHLLPFFPYSSDDGFAVIDYLQVNPELGDWSQVAEINRNFDLMVDLVINHISSQHRWFQQFLRNEQPGKDYFISPPESAELQYVVRPRQSPLLTDVETDSGPAKVWTTFSADQVDVDFSNPDVLLEYIRILLFYLQQGARFIRLDAVAFLWKEWGTSCLNLPQTHEIVKLLRDFLGVVAPKTVLLTETNLPHQQNISYFGDSDEAHMIYQFSLAPLLLHGLFRGTSHYLCDWARTRCSAPPGCTFLNFTASHDGVGMRPLEGLLPQGEIDLLLQGMEKFGGMVSYKANTDGSKSPYEINISYFDALKGTWMGDDCWQIARFLLAQTLMMGLRGIPAVYIHSLLATANDHEGVEQTGRARSINRRRWQQKVLAELLGDTDSDQSIVFSELKRRLAIRREQPAFHPDARQEILHLGEYLFGFWRTSLDGKQRVFAVHNLTDQVRKLYLDGALDGQFEGRWVGLLTGEVVTAERAVVELPPYHVLWLAQESS</sequence>
<dbReference type="PIRSF" id="PIRSF003059">
    <property type="entry name" value="Sucrose_phosphorylase"/>
    <property type="match status" value="1"/>
</dbReference>
<dbReference type="PANTHER" id="PTHR38784:SF1">
    <property type="entry name" value="SUCROSE PHOSPHORYLASE"/>
    <property type="match status" value="1"/>
</dbReference>
<dbReference type="OrthoDB" id="9805159at2"/>
<evidence type="ECO:0000259" key="4">
    <source>
        <dbReference type="SMART" id="SM00642"/>
    </source>
</evidence>
<dbReference type="GO" id="GO:0005975">
    <property type="term" value="P:carbohydrate metabolic process"/>
    <property type="evidence" value="ECO:0007669"/>
    <property type="project" value="InterPro"/>
</dbReference>
<dbReference type="STRING" id="1122189.SAMN02745165_01976"/>
<dbReference type="SUPFAM" id="SSF51011">
    <property type="entry name" value="Glycosyl hydrolase domain"/>
    <property type="match status" value="1"/>
</dbReference>
<dbReference type="CDD" id="cd11356">
    <property type="entry name" value="AmyAc_Sucrose_phosphorylase-like_1"/>
    <property type="match status" value="1"/>
</dbReference>
<reference evidence="5 6" key="1">
    <citation type="submission" date="2016-11" db="EMBL/GenBank/DDBJ databases">
        <authorList>
            <person name="Jaros S."/>
            <person name="Januszkiewicz K."/>
            <person name="Wedrychowicz H."/>
        </authorList>
    </citation>
    <scope>NUCLEOTIDE SEQUENCE [LARGE SCALE GENOMIC DNA]</scope>
    <source>
        <strain evidence="5 6">DSM 5091</strain>
    </source>
</reference>
<evidence type="ECO:0000313" key="6">
    <source>
        <dbReference type="Proteomes" id="UP000184171"/>
    </source>
</evidence>
<dbReference type="Gene3D" id="2.60.40.1180">
    <property type="entry name" value="Golgi alpha-mannosidase II"/>
    <property type="match status" value="1"/>
</dbReference>
<dbReference type="Proteomes" id="UP000184171">
    <property type="component" value="Unassembled WGS sequence"/>
</dbReference>
<evidence type="ECO:0000313" key="5">
    <source>
        <dbReference type="EMBL" id="SHJ28438.1"/>
    </source>
</evidence>
<dbReference type="EMBL" id="FQZT01000006">
    <property type="protein sequence ID" value="SHJ28438.1"/>
    <property type="molecule type" value="Genomic_DNA"/>
</dbReference>
<dbReference type="Gene3D" id="3.90.400.10">
    <property type="entry name" value="Oligo-1,6-glucosidase, Domain 2"/>
    <property type="match status" value="1"/>
</dbReference>
<dbReference type="RefSeq" id="WP_072908392.1">
    <property type="nucleotide sequence ID" value="NZ_FQZT01000006.1"/>
</dbReference>
<feature type="binding site" evidence="3">
    <location>
        <begin position="236"/>
        <end position="238"/>
    </location>
    <ligand>
        <name>substrate</name>
    </ligand>
</feature>
<feature type="binding site" evidence="3">
    <location>
        <begin position="345"/>
        <end position="346"/>
    </location>
    <ligand>
        <name>substrate</name>
    </ligand>
</feature>
<dbReference type="PANTHER" id="PTHR38784">
    <property type="entry name" value="SUCROSE PHOSPHORYLASE"/>
    <property type="match status" value="1"/>
</dbReference>
<proteinExistence type="predicted"/>
<feature type="binding site" evidence="3">
    <location>
        <position position="452"/>
    </location>
    <ligand>
        <name>substrate</name>
    </ligand>
</feature>
<dbReference type="InterPro" id="IPR016377">
    <property type="entry name" value="Sucrose_GGa_phosphorylase-rel"/>
</dbReference>
<gene>
    <name evidence="5" type="ORF">SAMN02745165_01976</name>
</gene>
<name>A0A1M6I1X4_MALRU</name>
<dbReference type="GO" id="GO:0016757">
    <property type="term" value="F:glycosyltransferase activity"/>
    <property type="evidence" value="ECO:0007669"/>
    <property type="project" value="UniProtKB-KW"/>
</dbReference>
<dbReference type="InterPro" id="IPR013780">
    <property type="entry name" value="Glyco_hydro_b"/>
</dbReference>
<dbReference type="InterPro" id="IPR006047">
    <property type="entry name" value="GH13_cat_dom"/>
</dbReference>
<organism evidence="5 6">
    <name type="scientific">Malonomonas rubra DSM 5091</name>
    <dbReference type="NCBI Taxonomy" id="1122189"/>
    <lineage>
        <taxon>Bacteria</taxon>
        <taxon>Pseudomonadati</taxon>
        <taxon>Thermodesulfobacteriota</taxon>
        <taxon>Desulfuromonadia</taxon>
        <taxon>Desulfuromonadales</taxon>
        <taxon>Geopsychrobacteraceae</taxon>
        <taxon>Malonomonas</taxon>
    </lineage>
</organism>
<dbReference type="InterPro" id="IPR033746">
    <property type="entry name" value="GGa_phosphorylase"/>
</dbReference>
<dbReference type="Gene3D" id="3.20.20.80">
    <property type="entry name" value="Glycosidases"/>
    <property type="match status" value="1"/>
</dbReference>
<keyword evidence="1" id="KW-0328">Glycosyltransferase</keyword>
<dbReference type="InterPro" id="IPR017853">
    <property type="entry name" value="GH"/>
</dbReference>
<dbReference type="InterPro" id="IPR045857">
    <property type="entry name" value="O16G_dom_2"/>
</dbReference>
<dbReference type="SUPFAM" id="SSF51445">
    <property type="entry name" value="(Trans)glycosidases"/>
    <property type="match status" value="1"/>
</dbReference>
<evidence type="ECO:0000256" key="3">
    <source>
        <dbReference type="PIRSR" id="PIRSR003059-2"/>
    </source>
</evidence>
<dbReference type="Pfam" id="PF00128">
    <property type="entry name" value="Alpha-amylase"/>
    <property type="match status" value="1"/>
</dbReference>
<feature type="domain" description="Glycosyl hydrolase family 13 catalytic" evidence="4">
    <location>
        <begin position="58"/>
        <end position="489"/>
    </location>
</feature>
<evidence type="ECO:0000256" key="1">
    <source>
        <dbReference type="ARBA" id="ARBA00022676"/>
    </source>
</evidence>
<dbReference type="AlphaFoldDB" id="A0A1M6I1X4"/>
<protein>
    <submittedName>
        <fullName evidence="5">Sucrose phosphorylase</fullName>
    </submittedName>
</protein>
<keyword evidence="2" id="KW-0808">Transferase</keyword>
<accession>A0A1M6I1X4</accession>